<gene>
    <name evidence="2" type="ORF">EGT67_15545</name>
</gene>
<name>A0A438BDD1_9NOCA</name>
<sequence>MSAHAGLLLAIAIPAGGLVVFTLVFFLLGRRMRRLRHEGRVTYPAKTTPGSNDFSSNAV</sequence>
<dbReference type="AlphaFoldDB" id="A0A438BDD1"/>
<keyword evidence="1" id="KW-1133">Transmembrane helix</keyword>
<keyword evidence="3" id="KW-1185">Reference proteome</keyword>
<dbReference type="Proteomes" id="UP000286208">
    <property type="component" value="Unassembled WGS sequence"/>
</dbReference>
<comment type="caution">
    <text evidence="2">The sequence shown here is derived from an EMBL/GenBank/DDBJ whole genome shotgun (WGS) entry which is preliminary data.</text>
</comment>
<organism evidence="2 3">
    <name type="scientific">Prescottella agglutinans</name>
    <dbReference type="NCBI Taxonomy" id="1644129"/>
    <lineage>
        <taxon>Bacteria</taxon>
        <taxon>Bacillati</taxon>
        <taxon>Actinomycetota</taxon>
        <taxon>Actinomycetes</taxon>
        <taxon>Mycobacteriales</taxon>
        <taxon>Nocardiaceae</taxon>
        <taxon>Prescottella</taxon>
    </lineage>
</organism>
<reference evidence="2 3" key="1">
    <citation type="submission" date="2018-11" db="EMBL/GenBank/DDBJ databases">
        <title>Rhodococcus spongicola sp. nov. and Rhodococcus xishaensis sp. nov. from marine sponges.</title>
        <authorList>
            <person name="Li L."/>
            <person name="Lin H.W."/>
        </authorList>
    </citation>
    <scope>NUCLEOTIDE SEQUENCE [LARGE SCALE GENOMIC DNA]</scope>
    <source>
        <strain evidence="2 3">CCTCC AB2014297</strain>
    </source>
</reference>
<accession>A0A438BDD1</accession>
<evidence type="ECO:0000313" key="3">
    <source>
        <dbReference type="Proteomes" id="UP000286208"/>
    </source>
</evidence>
<evidence type="ECO:0000313" key="2">
    <source>
        <dbReference type="EMBL" id="RVW08911.1"/>
    </source>
</evidence>
<keyword evidence="1" id="KW-0812">Transmembrane</keyword>
<keyword evidence="1" id="KW-0472">Membrane</keyword>
<feature type="transmembrane region" description="Helical" evidence="1">
    <location>
        <begin position="6"/>
        <end position="28"/>
    </location>
</feature>
<dbReference type="EMBL" id="RKLP01000007">
    <property type="protein sequence ID" value="RVW08911.1"/>
    <property type="molecule type" value="Genomic_DNA"/>
</dbReference>
<dbReference type="RefSeq" id="WP_127916976.1">
    <property type="nucleotide sequence ID" value="NZ_RKLP01000007.1"/>
</dbReference>
<protein>
    <submittedName>
        <fullName evidence="2">Uncharacterized protein</fullName>
    </submittedName>
</protein>
<evidence type="ECO:0000256" key="1">
    <source>
        <dbReference type="SAM" id="Phobius"/>
    </source>
</evidence>
<proteinExistence type="predicted"/>